<feature type="region of interest" description="Disordered" evidence="1">
    <location>
        <begin position="117"/>
        <end position="150"/>
    </location>
</feature>
<protein>
    <recommendedName>
        <fullName evidence="2">DYW domain-containing protein</fullName>
    </recommendedName>
</protein>
<dbReference type="AlphaFoldDB" id="X6NS62"/>
<feature type="domain" description="DYW" evidence="2">
    <location>
        <begin position="839"/>
        <end position="914"/>
    </location>
</feature>
<name>X6NS62_RETFI</name>
<evidence type="ECO:0000259" key="2">
    <source>
        <dbReference type="Pfam" id="PF14432"/>
    </source>
</evidence>
<sequence>MFRVALHSTGHPRPLFCVFGSVRRINVRKGVSYSNKLPTSIETREEVLMKHMSNNELDKAERFVKAYNDKIWSKGNAKREQNGMELLDKIYNQSQTSEMRRKALELFWNIYKSEYGPKDQKKTNNTNPNTNVNANANANTNTNAKEGKKKASRMAMQMCCKQLQANENDPLSNKICTILLSDPTFVEMLARDENLKKQLADTLLRVPYKKDGIWDTFVDKWPLFHTASLNAEYVERLFKGLIWEMENQKSITPWNMFGSMFFDKAIGNHAHMQGAIFADKRLTSLLLRFFAQCKDWDRFGNVFLHMCKRNGLNVVWMTKLYLKWHEGMLNTREIATEAKVSDTQVWPSALSDIANRYWPTVIKACQTTAQLDKVHSLLFVRLKGQHISLRVCMQLIRKYGELNERDKMESLWSHVQSDVRLTDPIIKRIVWSAWYCILIHLHTKSRDFTDAFRIIEEAKQMYAAAAVMLDTHLVTAIMYTYAKCGNHSKVVQLFDHHFGDLEKDAAASVATAHARPKIATFVTVFHACAQLCNLARAKRYYRMCRRQWRRANQWTQQCWSAALHMFCACRDVHLAYRLFRNCGAKKSNTMVYITMIRELARYGHIKQAMKLFGEVPGKYKTLGMYEAFLRQCSLHGQWDVCVRIWEMGWCQSPEIEGMDQLLNIVIRCLARQNQLELAWSYARKYGIYTRTKFHLAHPINEELALCEDIAVHCYMHRNLRVYKKMHFHLTRMPGWNVSARWCWRLNTLYADMRQWNEVNCVWEDMCSRLPLHEAEVACVNQYIFQNNKLLSWDTQPHGHIPTKIALVKVQDQLNDLYDKIRVQHITVGNNTYTKTNVNKRNCKHNERYGVVHQLQQTSPNTQLIVHKNKHMCDDCHIFMKKLSLLCNRTITVLVCLENDKMQHCFQKGHCSCETFE</sequence>
<organism evidence="3 4">
    <name type="scientific">Reticulomyxa filosa</name>
    <dbReference type="NCBI Taxonomy" id="46433"/>
    <lineage>
        <taxon>Eukaryota</taxon>
        <taxon>Sar</taxon>
        <taxon>Rhizaria</taxon>
        <taxon>Retaria</taxon>
        <taxon>Foraminifera</taxon>
        <taxon>Monothalamids</taxon>
        <taxon>Reticulomyxidae</taxon>
        <taxon>Reticulomyxa</taxon>
    </lineage>
</organism>
<dbReference type="Proteomes" id="UP000023152">
    <property type="component" value="Unassembled WGS sequence"/>
</dbReference>
<gene>
    <name evidence="3" type="ORF">RFI_08950</name>
</gene>
<accession>X6NS62</accession>
<dbReference type="InterPro" id="IPR002885">
    <property type="entry name" value="PPR_rpt"/>
</dbReference>
<dbReference type="Pfam" id="PF14432">
    <property type="entry name" value="DYW_deaminase"/>
    <property type="match status" value="1"/>
</dbReference>
<dbReference type="EMBL" id="ASPP01006817">
    <property type="protein sequence ID" value="ETO28182.1"/>
    <property type="molecule type" value="Genomic_DNA"/>
</dbReference>
<dbReference type="PANTHER" id="PTHR47926:SF347">
    <property type="entry name" value="PENTATRICOPEPTIDE REPEAT-CONTAINING PROTEIN"/>
    <property type="match status" value="1"/>
</dbReference>
<keyword evidence="4" id="KW-1185">Reference proteome</keyword>
<dbReference type="InterPro" id="IPR011990">
    <property type="entry name" value="TPR-like_helical_dom_sf"/>
</dbReference>
<dbReference type="Gene3D" id="1.25.40.10">
    <property type="entry name" value="Tetratricopeptide repeat domain"/>
    <property type="match status" value="2"/>
</dbReference>
<feature type="compositionally biased region" description="Low complexity" evidence="1">
    <location>
        <begin position="123"/>
        <end position="144"/>
    </location>
</feature>
<dbReference type="InterPro" id="IPR046960">
    <property type="entry name" value="PPR_At4g14850-like_plant"/>
</dbReference>
<dbReference type="OrthoDB" id="185373at2759"/>
<reference evidence="3 4" key="1">
    <citation type="journal article" date="2013" name="Curr. Biol.">
        <title>The Genome of the Foraminiferan Reticulomyxa filosa.</title>
        <authorList>
            <person name="Glockner G."/>
            <person name="Hulsmann N."/>
            <person name="Schleicher M."/>
            <person name="Noegel A.A."/>
            <person name="Eichinger L."/>
            <person name="Gallinger C."/>
            <person name="Pawlowski J."/>
            <person name="Sierra R."/>
            <person name="Euteneuer U."/>
            <person name="Pillet L."/>
            <person name="Moustafa A."/>
            <person name="Platzer M."/>
            <person name="Groth M."/>
            <person name="Szafranski K."/>
            <person name="Schliwa M."/>
        </authorList>
    </citation>
    <scope>NUCLEOTIDE SEQUENCE [LARGE SCALE GENOMIC DNA]</scope>
</reference>
<dbReference type="GO" id="GO:0003723">
    <property type="term" value="F:RNA binding"/>
    <property type="evidence" value="ECO:0007669"/>
    <property type="project" value="InterPro"/>
</dbReference>
<comment type="caution">
    <text evidence="3">The sequence shown here is derived from an EMBL/GenBank/DDBJ whole genome shotgun (WGS) entry which is preliminary data.</text>
</comment>
<dbReference type="GO" id="GO:0009451">
    <property type="term" value="P:RNA modification"/>
    <property type="evidence" value="ECO:0007669"/>
    <property type="project" value="InterPro"/>
</dbReference>
<dbReference type="GO" id="GO:0008270">
    <property type="term" value="F:zinc ion binding"/>
    <property type="evidence" value="ECO:0007669"/>
    <property type="project" value="InterPro"/>
</dbReference>
<dbReference type="Pfam" id="PF01535">
    <property type="entry name" value="PPR"/>
    <property type="match status" value="1"/>
</dbReference>
<dbReference type="InterPro" id="IPR032867">
    <property type="entry name" value="DYW_dom"/>
</dbReference>
<evidence type="ECO:0000256" key="1">
    <source>
        <dbReference type="SAM" id="MobiDB-lite"/>
    </source>
</evidence>
<evidence type="ECO:0000313" key="4">
    <source>
        <dbReference type="Proteomes" id="UP000023152"/>
    </source>
</evidence>
<proteinExistence type="predicted"/>
<dbReference type="PANTHER" id="PTHR47926">
    <property type="entry name" value="PENTATRICOPEPTIDE REPEAT-CONTAINING PROTEIN"/>
    <property type="match status" value="1"/>
</dbReference>
<evidence type="ECO:0000313" key="3">
    <source>
        <dbReference type="EMBL" id="ETO28182.1"/>
    </source>
</evidence>